<dbReference type="Gene3D" id="3.40.50.300">
    <property type="entry name" value="P-loop containing nucleotide triphosphate hydrolases"/>
    <property type="match status" value="2"/>
</dbReference>
<accession>A0A0H3F7X8</accession>
<evidence type="ECO:0000259" key="9">
    <source>
        <dbReference type="PROSITE" id="PS50893"/>
    </source>
</evidence>
<protein>
    <submittedName>
        <fullName evidence="10">ABC transporter related protein</fullName>
    </submittedName>
</protein>
<evidence type="ECO:0000256" key="6">
    <source>
        <dbReference type="ARBA" id="ARBA00022840"/>
    </source>
</evidence>
<reference evidence="11" key="1">
    <citation type="submission" date="2011-01" db="EMBL/GenBank/DDBJ databases">
        <title>Complete sequence of chromosome of Rahnella sp. Y9602.</title>
        <authorList>
            <consortium name="US DOE Joint Genome Institute"/>
            <person name="Lucas S."/>
            <person name="Copeland A."/>
            <person name="Lapidus A."/>
            <person name="Cheng J.-F."/>
            <person name="Goodwin L."/>
            <person name="Pitluck S."/>
            <person name="Lu M."/>
            <person name="Detter J.C."/>
            <person name="Han C."/>
            <person name="Tapia R."/>
            <person name="Land M."/>
            <person name="Hauser L."/>
            <person name="Kyrpides N."/>
            <person name="Ivanova N."/>
            <person name="Ovchinnikova G."/>
            <person name="Pagani I."/>
            <person name="Sobecky P.A."/>
            <person name="Martinez R.J."/>
            <person name="Woyke T."/>
        </authorList>
    </citation>
    <scope>NUCLEOTIDE SEQUENCE [LARGE SCALE GENOMIC DNA]</scope>
    <source>
        <strain evidence="11">Y9602</strain>
    </source>
</reference>
<feature type="domain" description="ABC transporter" evidence="9">
    <location>
        <begin position="21"/>
        <end position="258"/>
    </location>
</feature>
<dbReference type="SMART" id="SM00382">
    <property type="entry name" value="AAA"/>
    <property type="match status" value="2"/>
</dbReference>
<dbReference type="OrthoDB" id="9776369at2"/>
<keyword evidence="2" id="KW-1003">Cell membrane</keyword>
<dbReference type="eggNOG" id="COG1129">
    <property type="taxonomic scope" value="Bacteria"/>
</dbReference>
<keyword evidence="3" id="KW-0762">Sugar transport</keyword>
<dbReference type="Pfam" id="PF00005">
    <property type="entry name" value="ABC_tran"/>
    <property type="match status" value="2"/>
</dbReference>
<name>A0A0H3F7X8_RAHSY</name>
<dbReference type="Proteomes" id="UP000007257">
    <property type="component" value="Chromosome"/>
</dbReference>
<dbReference type="PROSITE" id="PS00211">
    <property type="entry name" value="ABC_TRANSPORTER_1"/>
    <property type="match status" value="1"/>
</dbReference>
<dbReference type="GO" id="GO:0016887">
    <property type="term" value="F:ATP hydrolysis activity"/>
    <property type="evidence" value="ECO:0007669"/>
    <property type="project" value="InterPro"/>
</dbReference>
<evidence type="ECO:0000313" key="10">
    <source>
        <dbReference type="EMBL" id="ADW73301.1"/>
    </source>
</evidence>
<proteinExistence type="predicted"/>
<keyword evidence="8" id="KW-0472">Membrane</keyword>
<dbReference type="SUPFAM" id="SSF52540">
    <property type="entry name" value="P-loop containing nucleoside triphosphate hydrolases"/>
    <property type="match status" value="2"/>
</dbReference>
<evidence type="ECO:0000256" key="7">
    <source>
        <dbReference type="ARBA" id="ARBA00022967"/>
    </source>
</evidence>
<keyword evidence="5" id="KW-0547">Nucleotide-binding</keyword>
<dbReference type="InterPro" id="IPR050107">
    <property type="entry name" value="ABC_carbohydrate_import_ATPase"/>
</dbReference>
<dbReference type="KEGG" id="rah:Rahaq_1683"/>
<dbReference type="CDD" id="cd03216">
    <property type="entry name" value="ABC_Carb_Monos_I"/>
    <property type="match status" value="1"/>
</dbReference>
<keyword evidence="4" id="KW-0677">Repeat</keyword>
<evidence type="ECO:0000256" key="5">
    <source>
        <dbReference type="ARBA" id="ARBA00022741"/>
    </source>
</evidence>
<evidence type="ECO:0000256" key="3">
    <source>
        <dbReference type="ARBA" id="ARBA00022597"/>
    </source>
</evidence>
<dbReference type="CDD" id="cd03215">
    <property type="entry name" value="ABC_Carb_Monos_II"/>
    <property type="match status" value="1"/>
</dbReference>
<sequence length="512" mass="55895">MNTLTPSSSSRTSPAPAEAFISLEKISKKFPGVLALDNVSLTLNKGEVHCLAGQNGCGKSTIIKVISGVYQPEKGAAITLDGKLFHTLTPQLSSYYGIQVIYQDLSLFPNLSVAENIAIHRYLPGGDFWVHREAMRKKAVAAMQRVGVSLDPDRKVEKLSIADRQLVAICRAIAADASLVIMDEPTASLTRTEVNGLLRVVNELKAAGICVVFVSHRLDEVMEVADRISVMRDGKLVGTYPASELDSNELAFLMTGQRFTYSHLPHRAPADVTPLLEVRRLSRKGQYQDISLSLRQGEITSIIGLLGSGRTELCLSLFGMSQPDSGEIRVNGNAVKFRSNRDAIRHGIAYVSEDRLTQGLIMEQSIYDNTLVSIFDKLHTRAGLMDHRKAASVVKDLIRDLNIKVSDSGLPVKTLSGGNAQRIAIAKWVATQPHILILDSPTVGVDIANKEGIYRIARDLAESGMAVLMICDEIPEAYYNSHRVLVMRKGELVAEFAPHQSSEAQIAEAING</sequence>
<dbReference type="HOGENOM" id="CLU_000604_92_3_6"/>
<dbReference type="InterPro" id="IPR017871">
    <property type="entry name" value="ABC_transporter-like_CS"/>
</dbReference>
<dbReference type="EMBL" id="CP002505">
    <property type="protein sequence ID" value="ADW73301.1"/>
    <property type="molecule type" value="Genomic_DNA"/>
</dbReference>
<feature type="domain" description="ABC transporter" evidence="9">
    <location>
        <begin position="270"/>
        <end position="509"/>
    </location>
</feature>
<dbReference type="PROSITE" id="PS50893">
    <property type="entry name" value="ABC_TRANSPORTER_2"/>
    <property type="match status" value="2"/>
</dbReference>
<dbReference type="GO" id="GO:0005524">
    <property type="term" value="F:ATP binding"/>
    <property type="evidence" value="ECO:0007669"/>
    <property type="project" value="UniProtKB-KW"/>
</dbReference>
<evidence type="ECO:0000313" key="11">
    <source>
        <dbReference type="Proteomes" id="UP000007257"/>
    </source>
</evidence>
<dbReference type="InterPro" id="IPR027417">
    <property type="entry name" value="P-loop_NTPase"/>
</dbReference>
<evidence type="ECO:0000256" key="8">
    <source>
        <dbReference type="ARBA" id="ARBA00023136"/>
    </source>
</evidence>
<dbReference type="InterPro" id="IPR003593">
    <property type="entry name" value="AAA+_ATPase"/>
</dbReference>
<evidence type="ECO:0000256" key="2">
    <source>
        <dbReference type="ARBA" id="ARBA00022475"/>
    </source>
</evidence>
<keyword evidence="1" id="KW-0813">Transport</keyword>
<dbReference type="AlphaFoldDB" id="A0A0H3F7X8"/>
<dbReference type="InterPro" id="IPR003439">
    <property type="entry name" value="ABC_transporter-like_ATP-bd"/>
</dbReference>
<keyword evidence="7" id="KW-1278">Translocase</keyword>
<gene>
    <name evidence="10" type="ordered locus">Rahaq_1683</name>
</gene>
<keyword evidence="6" id="KW-0067">ATP-binding</keyword>
<evidence type="ECO:0000256" key="4">
    <source>
        <dbReference type="ARBA" id="ARBA00022737"/>
    </source>
</evidence>
<dbReference type="PANTHER" id="PTHR43790:SF1">
    <property type="entry name" value="XYLOSE IMPORT ATP-BINDING PROTEIN XYLG"/>
    <property type="match status" value="1"/>
</dbReference>
<dbReference type="RefSeq" id="WP_013575003.1">
    <property type="nucleotide sequence ID" value="NC_015061.1"/>
</dbReference>
<reference evidence="10 11" key="2">
    <citation type="journal article" date="2012" name="J. Bacteriol.">
        <title>Complete Genome Sequence of Rahnella sp. Strain Y9602, a Gammaproteobacterium Isolate from Metal- and Radionuclide-Contaminated Soil.</title>
        <authorList>
            <person name="Martinez R.J."/>
            <person name="Bruce D."/>
            <person name="Detter C."/>
            <person name="Goodwin L.A."/>
            <person name="Han J."/>
            <person name="Han C.S."/>
            <person name="Held B."/>
            <person name="Land M.L."/>
            <person name="Mikhailova N."/>
            <person name="Nolan M."/>
            <person name="Pennacchio L."/>
            <person name="Pitluck S."/>
            <person name="Tapia R."/>
            <person name="Woyke T."/>
            <person name="Sobecky P.A."/>
        </authorList>
    </citation>
    <scope>NUCLEOTIDE SEQUENCE [LARGE SCALE GENOMIC DNA]</scope>
    <source>
        <strain evidence="10 11">Y9602</strain>
    </source>
</reference>
<organism evidence="10 11">
    <name type="scientific">Rahnella sp. (strain Y9602)</name>
    <dbReference type="NCBI Taxonomy" id="2703885"/>
    <lineage>
        <taxon>Bacteria</taxon>
        <taxon>Pseudomonadati</taxon>
        <taxon>Pseudomonadota</taxon>
        <taxon>Gammaproteobacteria</taxon>
        <taxon>Enterobacterales</taxon>
        <taxon>Yersiniaceae</taxon>
        <taxon>Rahnella</taxon>
    </lineage>
</organism>
<dbReference type="PANTHER" id="PTHR43790">
    <property type="entry name" value="CARBOHYDRATE TRANSPORT ATP-BINDING PROTEIN MG119-RELATED"/>
    <property type="match status" value="1"/>
</dbReference>
<evidence type="ECO:0000256" key="1">
    <source>
        <dbReference type="ARBA" id="ARBA00022448"/>
    </source>
</evidence>